<comment type="caution">
    <text evidence="2">The sequence shown here is derived from an EMBL/GenBank/DDBJ whole genome shotgun (WGS) entry which is preliminary data.</text>
</comment>
<dbReference type="SUPFAM" id="SSF69304">
    <property type="entry name" value="Tricorn protease N-terminal domain"/>
    <property type="match status" value="1"/>
</dbReference>
<reference evidence="3" key="1">
    <citation type="journal article" date="2019" name="Int. J. Syst. Evol. Microbiol.">
        <title>The Global Catalogue of Microorganisms (GCM) 10K type strain sequencing project: providing services to taxonomists for standard genome sequencing and annotation.</title>
        <authorList>
            <consortium name="The Broad Institute Genomics Platform"/>
            <consortium name="The Broad Institute Genome Sequencing Center for Infectious Disease"/>
            <person name="Wu L."/>
            <person name="Ma J."/>
        </authorList>
    </citation>
    <scope>NUCLEOTIDE SEQUENCE [LARGE SCALE GENOMIC DNA]</scope>
    <source>
        <strain evidence="3">TBRC 7912</strain>
    </source>
</reference>
<keyword evidence="1" id="KW-0812">Transmembrane</keyword>
<organism evidence="2 3">
    <name type="scientific">Streptosporangium jomthongense</name>
    <dbReference type="NCBI Taxonomy" id="1193683"/>
    <lineage>
        <taxon>Bacteria</taxon>
        <taxon>Bacillati</taxon>
        <taxon>Actinomycetota</taxon>
        <taxon>Actinomycetes</taxon>
        <taxon>Streptosporangiales</taxon>
        <taxon>Streptosporangiaceae</taxon>
        <taxon>Streptosporangium</taxon>
    </lineage>
</organism>
<accession>A0ABV8F2I7</accession>
<protein>
    <submittedName>
        <fullName evidence="2">Uncharacterized protein</fullName>
    </submittedName>
</protein>
<feature type="transmembrane region" description="Helical" evidence="1">
    <location>
        <begin position="45"/>
        <end position="64"/>
    </location>
</feature>
<keyword evidence="1" id="KW-1133">Transmembrane helix</keyword>
<evidence type="ECO:0000313" key="2">
    <source>
        <dbReference type="EMBL" id="MFC3982726.1"/>
    </source>
</evidence>
<gene>
    <name evidence="2" type="ORF">ACFOYY_21480</name>
</gene>
<sequence>MTNDRNEADLIRVLADAADHAPALTRDLAGAVRVRTQARRRTHRARVALVCAAVVAIATSPWAIRGVLPGGSGPEGGVFAGASEAPGTVEVSRRPVPRPVSEVWPKAVSRIPTKAADGLTYQPAAALSPTTLLLIAESSFERAARLDTYDTTTGRSEPLVRLPSPEGRRNYYVQRIEVGTDTIAWWGDVQDDDTWADFWVAPRTGGTARQVGEVTGALAKVEGFGVTRDSLVWSVRGGGVYRMPLEGGAPQPVPGAEGLTLISWPWASDVSLHDDRNQTKLVNLSTGQTLPVNPPEGAEQFRCGPVWCSGLTKEGNIVQRVDGSDRRIPSAFSGPSAAPLRMLTTGFLGPAQGPSPRLSVLYDPETDKAAGFGERTTKDQGWYGVGRSSTLPSVLYTTPKGIIPKGPDASEPTCEEKCTTEKYLVVNLLAILTP</sequence>
<dbReference type="EMBL" id="JBHSBC010000021">
    <property type="protein sequence ID" value="MFC3982726.1"/>
    <property type="molecule type" value="Genomic_DNA"/>
</dbReference>
<dbReference type="RefSeq" id="WP_386191216.1">
    <property type="nucleotide sequence ID" value="NZ_JBHSBC010000021.1"/>
</dbReference>
<evidence type="ECO:0000313" key="3">
    <source>
        <dbReference type="Proteomes" id="UP001595698"/>
    </source>
</evidence>
<name>A0ABV8F2I7_9ACTN</name>
<evidence type="ECO:0000256" key="1">
    <source>
        <dbReference type="SAM" id="Phobius"/>
    </source>
</evidence>
<keyword evidence="3" id="KW-1185">Reference proteome</keyword>
<keyword evidence="1" id="KW-0472">Membrane</keyword>
<proteinExistence type="predicted"/>
<dbReference type="Proteomes" id="UP001595698">
    <property type="component" value="Unassembled WGS sequence"/>
</dbReference>